<sequence length="60" mass="7146">MLTQYLTKRFDQRPTKLELEKRLRARGYSRNEAKRLVHQVGEIDRELLKPPVNKSEKPSP</sequence>
<protein>
    <submittedName>
        <fullName evidence="1">Uncharacterized protein</fullName>
    </submittedName>
</protein>
<dbReference type="Proteomes" id="UP000525298">
    <property type="component" value="Unassembled WGS sequence"/>
</dbReference>
<evidence type="ECO:0000313" key="1">
    <source>
        <dbReference type="EMBL" id="MBA2883064.1"/>
    </source>
</evidence>
<name>A0A7W0CC83_9BACT</name>
<reference evidence="1 2" key="1">
    <citation type="submission" date="2020-07" db="EMBL/GenBank/DDBJ databases">
        <title>Genomic Encyclopedia of Type Strains, Phase IV (KMG-IV): sequencing the most valuable type-strain genomes for metagenomic binning, comparative biology and taxonomic classification.</title>
        <authorList>
            <person name="Goeker M."/>
        </authorList>
    </citation>
    <scope>NUCLEOTIDE SEQUENCE [LARGE SCALE GENOMIC DNA]</scope>
    <source>
        <strain evidence="1 2">DSM 17721</strain>
    </source>
</reference>
<keyword evidence="2" id="KW-1185">Reference proteome</keyword>
<dbReference type="AlphaFoldDB" id="A0A7W0CC83"/>
<gene>
    <name evidence="1" type="ORF">HNR65_003421</name>
</gene>
<accession>A0A7W0CC83</accession>
<dbReference type="EMBL" id="JACDUS010000016">
    <property type="protein sequence ID" value="MBA2883064.1"/>
    <property type="molecule type" value="Genomic_DNA"/>
</dbReference>
<comment type="caution">
    <text evidence="1">The sequence shown here is derived from an EMBL/GenBank/DDBJ whole genome shotgun (WGS) entry which is preliminary data.</text>
</comment>
<proteinExistence type="predicted"/>
<organism evidence="1 2">
    <name type="scientific">Desulfosalsimonas propionicica</name>
    <dbReference type="NCBI Taxonomy" id="332175"/>
    <lineage>
        <taxon>Bacteria</taxon>
        <taxon>Pseudomonadati</taxon>
        <taxon>Thermodesulfobacteriota</taxon>
        <taxon>Desulfobacteria</taxon>
        <taxon>Desulfobacterales</taxon>
        <taxon>Desulfosalsimonadaceae</taxon>
        <taxon>Desulfosalsimonas</taxon>
    </lineage>
</organism>
<evidence type="ECO:0000313" key="2">
    <source>
        <dbReference type="Proteomes" id="UP000525298"/>
    </source>
</evidence>